<proteinExistence type="predicted"/>
<feature type="region of interest" description="Disordered" evidence="1">
    <location>
        <begin position="118"/>
        <end position="138"/>
    </location>
</feature>
<organism evidence="2 3">
    <name type="scientific">Favolaschia claudopus</name>
    <dbReference type="NCBI Taxonomy" id="2862362"/>
    <lineage>
        <taxon>Eukaryota</taxon>
        <taxon>Fungi</taxon>
        <taxon>Dikarya</taxon>
        <taxon>Basidiomycota</taxon>
        <taxon>Agaricomycotina</taxon>
        <taxon>Agaricomycetes</taxon>
        <taxon>Agaricomycetidae</taxon>
        <taxon>Agaricales</taxon>
        <taxon>Marasmiineae</taxon>
        <taxon>Mycenaceae</taxon>
        <taxon>Favolaschia</taxon>
    </lineage>
</organism>
<dbReference type="EMBL" id="JAWWNJ010000013">
    <property type="protein sequence ID" value="KAK7042263.1"/>
    <property type="molecule type" value="Genomic_DNA"/>
</dbReference>
<dbReference type="Proteomes" id="UP001362999">
    <property type="component" value="Unassembled WGS sequence"/>
</dbReference>
<comment type="caution">
    <text evidence="2">The sequence shown here is derived from an EMBL/GenBank/DDBJ whole genome shotgun (WGS) entry which is preliminary data.</text>
</comment>
<reference evidence="2 3" key="1">
    <citation type="journal article" date="2024" name="J Genomics">
        <title>Draft genome sequencing and assembly of Favolaschia claudopus CIRM-BRFM 2984 isolated from oak limbs.</title>
        <authorList>
            <person name="Navarro D."/>
            <person name="Drula E."/>
            <person name="Chaduli D."/>
            <person name="Cazenave R."/>
            <person name="Ahrendt S."/>
            <person name="Wang J."/>
            <person name="Lipzen A."/>
            <person name="Daum C."/>
            <person name="Barry K."/>
            <person name="Grigoriev I.V."/>
            <person name="Favel A."/>
            <person name="Rosso M.N."/>
            <person name="Martin F."/>
        </authorList>
    </citation>
    <scope>NUCLEOTIDE SEQUENCE [LARGE SCALE GENOMIC DNA]</scope>
    <source>
        <strain evidence="2 3">CIRM-BRFM 2984</strain>
    </source>
</reference>
<evidence type="ECO:0000313" key="3">
    <source>
        <dbReference type="Proteomes" id="UP001362999"/>
    </source>
</evidence>
<dbReference type="AlphaFoldDB" id="A0AAW0CSS0"/>
<sequence length="222" mass="24670">MAVVHPTPELGFGKELRANLLAASLTNVPSDLRKALKSSDPLNFRSSFFTSLARSRNAEGYPQLQAIDSSEGMRETFPKYTTDARAVAPCRCVGYARLDESKLGKVSMLVSSEGALEGRDWHKEDRKSKSKRRTDRDCLASSPLVGRKESRCVGLKCCGSKTTGAIEGRNQNWSWAQEGERNEESKGADKRARASGEGRDIERQNVDLVSRRKQGMQIRKDM</sequence>
<gene>
    <name evidence="2" type="ORF">R3P38DRAFT_3448004</name>
</gene>
<protein>
    <submittedName>
        <fullName evidence="2">Uncharacterized protein</fullName>
    </submittedName>
</protein>
<name>A0AAW0CSS0_9AGAR</name>
<evidence type="ECO:0000313" key="2">
    <source>
        <dbReference type="EMBL" id="KAK7042263.1"/>
    </source>
</evidence>
<feature type="region of interest" description="Disordered" evidence="1">
    <location>
        <begin position="169"/>
        <end position="222"/>
    </location>
</feature>
<feature type="compositionally biased region" description="Basic and acidic residues" evidence="1">
    <location>
        <begin position="178"/>
        <end position="205"/>
    </location>
</feature>
<evidence type="ECO:0000256" key="1">
    <source>
        <dbReference type="SAM" id="MobiDB-lite"/>
    </source>
</evidence>
<keyword evidence="3" id="KW-1185">Reference proteome</keyword>
<accession>A0AAW0CSS0</accession>
<feature type="compositionally biased region" description="Basic and acidic residues" evidence="1">
    <location>
        <begin position="118"/>
        <end position="127"/>
    </location>
</feature>